<organism evidence="2 3">
    <name type="scientific">Cupriavidus pinatubonensis</name>
    <dbReference type="NCBI Taxonomy" id="248026"/>
    <lineage>
        <taxon>Bacteria</taxon>
        <taxon>Pseudomonadati</taxon>
        <taxon>Pseudomonadota</taxon>
        <taxon>Betaproteobacteria</taxon>
        <taxon>Burkholderiales</taxon>
        <taxon>Burkholderiaceae</taxon>
        <taxon>Cupriavidus</taxon>
    </lineage>
</organism>
<proteinExistence type="predicted"/>
<reference evidence="2 3" key="1">
    <citation type="submission" date="2021-08" db="EMBL/GenBank/DDBJ databases">
        <authorList>
            <person name="Peeters C."/>
        </authorList>
    </citation>
    <scope>NUCLEOTIDE SEQUENCE [LARGE SCALE GENOMIC DNA]</scope>
    <source>
        <strain evidence="2 3">LMG 23994</strain>
    </source>
</reference>
<evidence type="ECO:0000313" key="3">
    <source>
        <dbReference type="Proteomes" id="UP000701702"/>
    </source>
</evidence>
<comment type="caution">
    <text evidence="2">The sequence shown here is derived from an EMBL/GenBank/DDBJ whole genome shotgun (WGS) entry which is preliminary data.</text>
</comment>
<dbReference type="EMBL" id="CAJZAF010000003">
    <property type="protein sequence ID" value="CAG9165814.1"/>
    <property type="molecule type" value="Genomic_DNA"/>
</dbReference>
<dbReference type="NCBIfam" id="NF033572">
    <property type="entry name" value="transpos_ISKra4"/>
    <property type="match status" value="1"/>
</dbReference>
<sequence length="528" mass="59165">MRLIIEARLAEEGSDTGQDVDRVLAVIERPDSSLANVGMTLAEGRALLAKVQAELVSMQVDGWLTGQTHCQYCGEALSHKDYRSTVVRTVYGKVTVKSPRLWSCACQRTVRTPRCVVHPLSKALTTRTTPELKYLQAKWASQMPYRQATAMLKEVLPLEKGISFSGARNRIRTIGKQLDADIERDIAKLPHSVADGRIRESRHVAAMSVDSAWLRHCDSQRGLGRHVNLIAGRATFTDSPPKFYAYVHREVTSAAARLDHFLNRNGVAANERVTVISDDAGEFEKTVQGSRLARGRILDWFHIAMQFNAAQRSVFGSKLMDSLDREERESLETEITHVKFLVWHGKGRKAMERLKALDAQLLTRAGYEYSTLQERLDKIWYYLRNNAPTLVNYGARHRKGLPISSSIAESAVNQVVSHRMAKKRQMRWTDQGAHCLVQVRVAVLNGELSPNRISTLELETSRHRQSLGPASPNRHRSPNKINRDMLAESPGLPNICTLSNSSRACRIASMSLRKATLNCAPVDTPTSR</sequence>
<dbReference type="RefSeq" id="WP_224000026.1">
    <property type="nucleotide sequence ID" value="NZ_CAJZAF010000003.1"/>
</dbReference>
<keyword evidence="3" id="KW-1185">Reference proteome</keyword>
<evidence type="ECO:0000256" key="1">
    <source>
        <dbReference type="SAM" id="MobiDB-lite"/>
    </source>
</evidence>
<gene>
    <name evidence="2" type="ORF">LMG23994_00825</name>
</gene>
<dbReference type="Proteomes" id="UP000701702">
    <property type="component" value="Unassembled WGS sequence"/>
</dbReference>
<feature type="region of interest" description="Disordered" evidence="1">
    <location>
        <begin position="459"/>
        <end position="486"/>
    </location>
</feature>
<accession>A0ABM8WES1</accession>
<evidence type="ECO:0000313" key="2">
    <source>
        <dbReference type="EMBL" id="CAG9165814.1"/>
    </source>
</evidence>
<evidence type="ECO:0008006" key="4">
    <source>
        <dbReference type="Google" id="ProtNLM"/>
    </source>
</evidence>
<name>A0ABM8WES1_9BURK</name>
<protein>
    <recommendedName>
        <fullName evidence="4">ISKra4 family transposase</fullName>
    </recommendedName>
</protein>